<dbReference type="AlphaFoldDB" id="A0A1E4SXJ5"/>
<dbReference type="GO" id="GO:0005634">
    <property type="term" value="C:nucleus"/>
    <property type="evidence" value="ECO:0007669"/>
    <property type="project" value="TreeGrafter"/>
</dbReference>
<keyword evidence="5 6" id="KW-0413">Isomerase</keyword>
<dbReference type="GO" id="GO:0003677">
    <property type="term" value="F:DNA binding"/>
    <property type="evidence" value="ECO:0007669"/>
    <property type="project" value="UniProtKB-KW"/>
</dbReference>
<dbReference type="Pfam" id="PF01751">
    <property type="entry name" value="Toprim"/>
    <property type="match status" value="1"/>
</dbReference>
<keyword evidence="4 6" id="KW-0238">DNA-binding</keyword>
<dbReference type="FunFam" id="3.40.50.140:FF:000003">
    <property type="entry name" value="DNA topoisomerase"/>
    <property type="match status" value="1"/>
</dbReference>
<reference evidence="10" key="1">
    <citation type="submission" date="2016-04" db="EMBL/GenBank/DDBJ databases">
        <title>Comparative genomics of biotechnologically important yeasts.</title>
        <authorList>
            <consortium name="DOE Joint Genome Institute"/>
            <person name="Riley R."/>
            <person name="Haridas S."/>
            <person name="Wolfe K.H."/>
            <person name="Lopes M.R."/>
            <person name="Hittinger C.T."/>
            <person name="Goker M."/>
            <person name="Salamov A."/>
            <person name="Wisecaver J."/>
            <person name="Long T.M."/>
            <person name="Aerts A.L."/>
            <person name="Barry K."/>
            <person name="Choi C."/>
            <person name="Clum A."/>
            <person name="Coughlan A.Y."/>
            <person name="Deshpande S."/>
            <person name="Douglass A.P."/>
            <person name="Hanson S.J."/>
            <person name="Klenk H.-P."/>
            <person name="Labutti K."/>
            <person name="Lapidus A."/>
            <person name="Lindquist E."/>
            <person name="Lipzen A."/>
            <person name="Meier-Kolthoff J.P."/>
            <person name="Ohm R.A."/>
            <person name="Otillar R.P."/>
            <person name="Pangilinan J."/>
            <person name="Peng Y."/>
            <person name="Rokas A."/>
            <person name="Rosa C.A."/>
            <person name="Scheuner C."/>
            <person name="Sibirny A.A."/>
            <person name="Slot J.C."/>
            <person name="Stielow J.B."/>
            <person name="Sun H."/>
            <person name="Kurtzman C.P."/>
            <person name="Blackwell M."/>
            <person name="Grigoriev I.V."/>
            <person name="Jeffries T.W."/>
        </authorList>
    </citation>
    <scope>NUCLEOTIDE SEQUENCE [LARGE SCALE GENOMIC DNA]</scope>
    <source>
        <strain evidence="10">NRRL YB-2248</strain>
    </source>
</reference>
<accession>A0A1E4SXJ5</accession>
<dbReference type="SMART" id="SM00493">
    <property type="entry name" value="TOPRIM"/>
    <property type="match status" value="1"/>
</dbReference>
<comment type="function">
    <text evidence="6">Introduces a single-strand break via transesterification at a target site in duplex DNA. Releases the supercoiling and torsional tension of DNA introduced during the DNA replication and transcription by transiently cleaving and rejoining one strand of the DNA duplex. The scissile phosphodiester is attacked by the catalytic tyrosine of the enzyme, resulting in the formation of a DNA-(5'-phosphotyrosyl)-enzyme intermediate and the expulsion of a 3'-OH DNA strand.</text>
</comment>
<dbReference type="InterPro" id="IPR003601">
    <property type="entry name" value="Topo_IA_2"/>
</dbReference>
<dbReference type="SMART" id="SM00436">
    <property type="entry name" value="TOP1Bc"/>
    <property type="match status" value="1"/>
</dbReference>
<dbReference type="GO" id="GO:0006265">
    <property type="term" value="P:DNA topological change"/>
    <property type="evidence" value="ECO:0007669"/>
    <property type="project" value="InterPro"/>
</dbReference>
<dbReference type="CDD" id="cd00186">
    <property type="entry name" value="TOP1Ac"/>
    <property type="match status" value="1"/>
</dbReference>
<evidence type="ECO:0000256" key="1">
    <source>
        <dbReference type="ARBA" id="ARBA00000213"/>
    </source>
</evidence>
<dbReference type="GO" id="GO:0031422">
    <property type="term" value="C:RecQ family helicase-topoisomerase III complex"/>
    <property type="evidence" value="ECO:0007669"/>
    <property type="project" value="TreeGrafter"/>
</dbReference>
<feature type="domain" description="Topo IA-type catalytic" evidence="8">
    <location>
        <begin position="168"/>
        <end position="606"/>
    </location>
</feature>
<keyword evidence="3 6" id="KW-0799">Topoisomerase</keyword>
<sequence>MKVLCVAEKPSIAKSVAFTLGGGRVTTRSTPNKFIKNYDFTCNFEEFGPAEVTMTCVSGHITTIDFPEQYAWGKCRHNSLFEAPIETKATDRGAKQIAENITKEARSSDVLMIWTDCDREGEYIGYEIVEQAKKSNPRLNLDTAKRAHFSHLERSHIIYAAHHPKSLDKNAINAVMTRIELDLRTGSSFTRFLTDLFKSTFRNETKKKVISYGGCQFPTLGFVVDRYKRIKNFVPEKFWTLSLIFKKGRQQTSVTWERGHLFDRFAALCIYQNCLSLDAEEATVIGLQTKPTSNWAPLPLTTVELQKDCAKYFKFSAKESLAIAEKLYNQGFVSYPRTETDCFPKTMDLKKLIQNQQQSNEWGEYARSLIEEPNKYRTPRAGSHDDKAHPPIHPIKYTGGSDLNIKEKKVYEYIVRRFLACCSLDATGFKTTLRLKWGTEYFTTSGLMVDKLNYLDVYPYNKWESSKNKIPEVEPNERIKLHKAELTEGQTHPPNHLTETELIALMDMNGIGTDATIAEHIEKIVAREYVEKKPHGTGKNKSNILVPTELGYGLAEGFNQMGFDNISLTKPFMRKSLEEKLKAICDGRTTMNEVLGDVTNTYREAFSLANRNQRILIESYKKTIEGNQ</sequence>
<dbReference type="InterPro" id="IPR013497">
    <property type="entry name" value="Topo_IA_cen"/>
</dbReference>
<evidence type="ECO:0000256" key="4">
    <source>
        <dbReference type="ARBA" id="ARBA00023125"/>
    </source>
</evidence>
<dbReference type="PANTHER" id="PTHR11390">
    <property type="entry name" value="PROKARYOTIC DNA TOPOISOMERASE"/>
    <property type="match status" value="1"/>
</dbReference>
<feature type="domain" description="Toprim" evidence="7">
    <location>
        <begin position="2"/>
        <end position="147"/>
    </location>
</feature>
<dbReference type="InterPro" id="IPR013825">
    <property type="entry name" value="Topo_IA_cen_sub2"/>
</dbReference>
<dbReference type="InterPro" id="IPR000380">
    <property type="entry name" value="Topo_IA"/>
</dbReference>
<dbReference type="EC" id="5.6.2.1" evidence="6"/>
<dbReference type="PRINTS" id="PR00417">
    <property type="entry name" value="PRTPISMRASEI"/>
</dbReference>
<name>A0A1E4SXJ5_9ASCO</name>
<evidence type="ECO:0000259" key="8">
    <source>
        <dbReference type="PROSITE" id="PS52039"/>
    </source>
</evidence>
<dbReference type="SMART" id="SM00437">
    <property type="entry name" value="TOP1Ac"/>
    <property type="match status" value="1"/>
</dbReference>
<proteinExistence type="inferred from homology"/>
<organism evidence="9 10">
    <name type="scientific">[Candida] arabinofermentans NRRL YB-2248</name>
    <dbReference type="NCBI Taxonomy" id="983967"/>
    <lineage>
        <taxon>Eukaryota</taxon>
        <taxon>Fungi</taxon>
        <taxon>Dikarya</taxon>
        <taxon>Ascomycota</taxon>
        <taxon>Saccharomycotina</taxon>
        <taxon>Pichiomycetes</taxon>
        <taxon>Pichiales</taxon>
        <taxon>Pichiaceae</taxon>
        <taxon>Ogataea</taxon>
        <taxon>Ogataea/Candida clade</taxon>
    </lineage>
</organism>
<dbReference type="CDD" id="cd03362">
    <property type="entry name" value="TOPRIM_TopoIA_TopoIII"/>
    <property type="match status" value="1"/>
</dbReference>
<keyword evidence="10" id="KW-1185">Reference proteome</keyword>
<dbReference type="GO" id="GO:0035825">
    <property type="term" value="P:homologous recombination"/>
    <property type="evidence" value="ECO:0007669"/>
    <property type="project" value="UniProtKB-ARBA"/>
</dbReference>
<dbReference type="STRING" id="983967.A0A1E4SXJ5"/>
<dbReference type="GO" id="GO:0006281">
    <property type="term" value="P:DNA repair"/>
    <property type="evidence" value="ECO:0007669"/>
    <property type="project" value="TreeGrafter"/>
</dbReference>
<dbReference type="InterPro" id="IPR003602">
    <property type="entry name" value="Topo_IA_DNA-bd_dom"/>
</dbReference>
<dbReference type="InterPro" id="IPR013824">
    <property type="entry name" value="Topo_IA_cen_sub1"/>
</dbReference>
<dbReference type="InterPro" id="IPR034144">
    <property type="entry name" value="TOPRIM_TopoIII"/>
</dbReference>
<dbReference type="InterPro" id="IPR023405">
    <property type="entry name" value="Topo_IA_core_domain"/>
</dbReference>
<dbReference type="Gene3D" id="1.10.290.10">
    <property type="entry name" value="Topoisomerase I, domain 4"/>
    <property type="match status" value="1"/>
</dbReference>
<dbReference type="FunFam" id="1.10.290.10:FF:000001">
    <property type="entry name" value="DNA topoisomerase"/>
    <property type="match status" value="1"/>
</dbReference>
<dbReference type="Pfam" id="PF01131">
    <property type="entry name" value="Topoisom_bac"/>
    <property type="match status" value="1"/>
</dbReference>
<evidence type="ECO:0000256" key="3">
    <source>
        <dbReference type="ARBA" id="ARBA00023029"/>
    </source>
</evidence>
<dbReference type="PROSITE" id="PS52039">
    <property type="entry name" value="TOPO_IA_2"/>
    <property type="match status" value="1"/>
</dbReference>
<gene>
    <name evidence="9" type="ORF">CANARDRAFT_29324</name>
</gene>
<dbReference type="Proteomes" id="UP000094801">
    <property type="component" value="Unassembled WGS sequence"/>
</dbReference>
<evidence type="ECO:0000256" key="6">
    <source>
        <dbReference type="RuleBase" id="RU362092"/>
    </source>
</evidence>
<evidence type="ECO:0000313" key="10">
    <source>
        <dbReference type="Proteomes" id="UP000094801"/>
    </source>
</evidence>
<dbReference type="InterPro" id="IPR013826">
    <property type="entry name" value="Topo_IA_cen_sub3"/>
</dbReference>
<dbReference type="Gene3D" id="2.70.20.10">
    <property type="entry name" value="Topoisomerase I, domain 3"/>
    <property type="match status" value="1"/>
</dbReference>
<evidence type="ECO:0000313" key="9">
    <source>
        <dbReference type="EMBL" id="ODV84162.1"/>
    </source>
</evidence>
<dbReference type="Gene3D" id="1.10.460.10">
    <property type="entry name" value="Topoisomerase I, domain 2"/>
    <property type="match status" value="1"/>
</dbReference>
<comment type="catalytic activity">
    <reaction evidence="1 6">
        <text>ATP-independent breakage of single-stranded DNA, followed by passage and rejoining.</text>
        <dbReference type="EC" id="5.6.2.1"/>
    </reaction>
</comment>
<dbReference type="PROSITE" id="PS50880">
    <property type="entry name" value="TOPRIM"/>
    <property type="match status" value="1"/>
</dbReference>
<dbReference type="OrthoDB" id="430051at2759"/>
<dbReference type="PANTHER" id="PTHR11390:SF21">
    <property type="entry name" value="DNA TOPOISOMERASE 3-ALPHA"/>
    <property type="match status" value="1"/>
</dbReference>
<dbReference type="Gene3D" id="3.40.50.140">
    <property type="match status" value="1"/>
</dbReference>
<dbReference type="EMBL" id="KV453858">
    <property type="protein sequence ID" value="ODV84162.1"/>
    <property type="molecule type" value="Genomic_DNA"/>
</dbReference>
<dbReference type="SUPFAM" id="SSF56712">
    <property type="entry name" value="Prokaryotic type I DNA topoisomerase"/>
    <property type="match status" value="1"/>
</dbReference>
<protein>
    <recommendedName>
        <fullName evidence="6">DNA topoisomerase</fullName>
        <ecNumber evidence="6">5.6.2.1</ecNumber>
    </recommendedName>
</protein>
<evidence type="ECO:0000259" key="7">
    <source>
        <dbReference type="PROSITE" id="PS50880"/>
    </source>
</evidence>
<dbReference type="GO" id="GO:0003917">
    <property type="term" value="F:DNA topoisomerase type I (single strand cut, ATP-independent) activity"/>
    <property type="evidence" value="ECO:0007669"/>
    <property type="project" value="UniProtKB-EC"/>
</dbReference>
<dbReference type="InterPro" id="IPR006171">
    <property type="entry name" value="TOPRIM_dom"/>
</dbReference>
<evidence type="ECO:0000256" key="5">
    <source>
        <dbReference type="ARBA" id="ARBA00023235"/>
    </source>
</evidence>
<comment type="similarity">
    <text evidence="2 6">Belongs to the type IA topoisomerase family.</text>
</comment>
<evidence type="ECO:0000256" key="2">
    <source>
        <dbReference type="ARBA" id="ARBA00009446"/>
    </source>
</evidence>